<dbReference type="RefSeq" id="WP_133466901.1">
    <property type="nucleotide sequence ID" value="NZ_SNWI01000013.1"/>
</dbReference>
<dbReference type="Gene3D" id="2.40.37.20">
    <property type="entry name" value="D-serine dehydratase-like domain"/>
    <property type="match status" value="1"/>
</dbReference>
<gene>
    <name evidence="4" type="ORF">DET52_1137</name>
</gene>
<proteinExistence type="inferred from homology"/>
<accession>A0A4R6GN62</accession>
<feature type="domain" description="D-serine dehydratase-like" evidence="3">
    <location>
        <begin position="249"/>
        <end position="356"/>
    </location>
</feature>
<comment type="caution">
    <text evidence="4">The sequence shown here is derived from an EMBL/GenBank/DDBJ whole genome shotgun (WGS) entry which is preliminary data.</text>
</comment>
<dbReference type="Pfam" id="PF14031">
    <property type="entry name" value="D-ser_dehydrat"/>
    <property type="match status" value="1"/>
</dbReference>
<dbReference type="InterPro" id="IPR001608">
    <property type="entry name" value="Ala_racemase_N"/>
</dbReference>
<dbReference type="InterPro" id="IPR029066">
    <property type="entry name" value="PLP-binding_barrel"/>
</dbReference>
<reference evidence="4 5" key="1">
    <citation type="submission" date="2019-03" db="EMBL/GenBank/DDBJ databases">
        <title>Freshwater and sediment microbial communities from various areas in North America, analyzing microbe dynamics in response to fracking.</title>
        <authorList>
            <person name="Lamendella R."/>
        </authorList>
    </citation>
    <scope>NUCLEOTIDE SEQUENCE [LARGE SCALE GENOMIC DNA]</scope>
    <source>
        <strain evidence="4 5">114D</strain>
    </source>
</reference>
<organism evidence="4 5">
    <name type="scientific">Sunxiuqinia elliptica</name>
    <dbReference type="NCBI Taxonomy" id="655355"/>
    <lineage>
        <taxon>Bacteria</taxon>
        <taxon>Pseudomonadati</taxon>
        <taxon>Bacteroidota</taxon>
        <taxon>Bacteroidia</taxon>
        <taxon>Marinilabiliales</taxon>
        <taxon>Prolixibacteraceae</taxon>
        <taxon>Sunxiuqinia</taxon>
    </lineage>
</organism>
<dbReference type="PANTHER" id="PTHR28004">
    <property type="entry name" value="ZGC:162816-RELATED"/>
    <property type="match status" value="1"/>
</dbReference>
<protein>
    <submittedName>
        <fullName evidence="4">D-serine deaminase-like pyridoxal phosphate-dependent protein</fullName>
    </submittedName>
</protein>
<dbReference type="AlphaFoldDB" id="A0A4R6GN62"/>
<dbReference type="GO" id="GO:0036088">
    <property type="term" value="P:D-serine catabolic process"/>
    <property type="evidence" value="ECO:0007669"/>
    <property type="project" value="TreeGrafter"/>
</dbReference>
<evidence type="ECO:0000313" key="5">
    <source>
        <dbReference type="Proteomes" id="UP000294848"/>
    </source>
</evidence>
<evidence type="ECO:0000259" key="3">
    <source>
        <dbReference type="SMART" id="SM01119"/>
    </source>
</evidence>
<evidence type="ECO:0000313" key="4">
    <source>
        <dbReference type="EMBL" id="TDN95785.1"/>
    </source>
</evidence>
<dbReference type="SUPFAM" id="SSF51419">
    <property type="entry name" value="PLP-binding barrel"/>
    <property type="match status" value="1"/>
</dbReference>
<dbReference type="GO" id="GO:0008721">
    <property type="term" value="F:D-serine ammonia-lyase activity"/>
    <property type="evidence" value="ECO:0007669"/>
    <property type="project" value="TreeGrafter"/>
</dbReference>
<dbReference type="Proteomes" id="UP000294848">
    <property type="component" value="Unassembled WGS sequence"/>
</dbReference>
<dbReference type="InterPro" id="IPR026956">
    <property type="entry name" value="D-ser_dehydrat-like_dom"/>
</dbReference>
<keyword evidence="2" id="KW-0456">Lyase</keyword>
<comment type="similarity">
    <text evidence="1">Belongs to the DSD1 family.</text>
</comment>
<dbReference type="PANTHER" id="PTHR28004:SF2">
    <property type="entry name" value="D-SERINE DEHYDRATASE"/>
    <property type="match status" value="1"/>
</dbReference>
<sequence length="363" mass="41115">MKQSFIKPTLLLDECKCRENIKTMALKAKQKGLIFRPHFKTHQSLEIGEWYKELGVDKITVSSLEMAEYFSSEWNDITVAFPVNILEIDTINSLAKKITLNLLIESKDAALFLKENVKYALGIFIKIDVGYNRVGVKPDNTHLIEEILEVIDASESLKFSGFLAHAGHTYNCRSKEEILQIHEKAVRCLHPLKLKYESRYPDSIISYGDTPSCSVAENFEGIDEIRPGNFVFYDLAQVQIGSTTIDYIAIAVVCPIVAIYKERKEIVIYGGGVHFSKDCLEDEHYGAICGKVVERDQDKWGNEIPGMYLKKLSQEHGIVHVPDSEIDNYKLGDCLTILPVHACMTANELKSYYIAPDKTILRL</sequence>
<dbReference type="SMART" id="SM01119">
    <property type="entry name" value="D-ser_dehydrat"/>
    <property type="match status" value="1"/>
</dbReference>
<dbReference type="Pfam" id="PF01168">
    <property type="entry name" value="Ala_racemase_N"/>
    <property type="match status" value="1"/>
</dbReference>
<evidence type="ECO:0000256" key="1">
    <source>
        <dbReference type="ARBA" id="ARBA00005323"/>
    </source>
</evidence>
<name>A0A4R6GN62_9BACT</name>
<dbReference type="EMBL" id="SNWI01000013">
    <property type="protein sequence ID" value="TDN95785.1"/>
    <property type="molecule type" value="Genomic_DNA"/>
</dbReference>
<dbReference type="Gene3D" id="3.20.20.10">
    <property type="entry name" value="Alanine racemase"/>
    <property type="match status" value="1"/>
</dbReference>
<evidence type="ECO:0000256" key="2">
    <source>
        <dbReference type="ARBA" id="ARBA00023239"/>
    </source>
</evidence>
<dbReference type="OrthoDB" id="9788869at2"/>
<dbReference type="InterPro" id="IPR051466">
    <property type="entry name" value="D-amino_acid_metab_enzyme"/>
</dbReference>
<dbReference type="InterPro" id="IPR042208">
    <property type="entry name" value="D-ser_dehydrat-like_sf"/>
</dbReference>